<dbReference type="Proteomes" id="UP000315647">
    <property type="component" value="Chromosome"/>
</dbReference>
<sequence length="185" mass="20525">MEIKDRIKSLRRIKASRLIRNPRNWRTHPAAQKSALRTVLNEIGFATACLVRDCGDGTFELLDGHLRADIAEGSKVPCLILDVTPAEADQILATFDSITSLAQTNQRALDSLVESISSESRDLQKLLLSLASSPQVLPEEDQGEDESSLLRDSFSVLVDCKDESEQLALLKQLKSEGYQCRAWIS</sequence>
<name>A0A517QFL4_9PLAN</name>
<dbReference type="AlphaFoldDB" id="A0A517QFL4"/>
<evidence type="ECO:0008006" key="3">
    <source>
        <dbReference type="Google" id="ProtNLM"/>
    </source>
</evidence>
<evidence type="ECO:0000313" key="2">
    <source>
        <dbReference type="Proteomes" id="UP000315647"/>
    </source>
</evidence>
<dbReference type="EMBL" id="CP037421">
    <property type="protein sequence ID" value="QDT30423.1"/>
    <property type="molecule type" value="Genomic_DNA"/>
</dbReference>
<keyword evidence="2" id="KW-1185">Reference proteome</keyword>
<proteinExistence type="predicted"/>
<accession>A0A517QFL4</accession>
<evidence type="ECO:0000313" key="1">
    <source>
        <dbReference type="EMBL" id="QDT30423.1"/>
    </source>
</evidence>
<gene>
    <name evidence="1" type="ORF">Enr10x_57890</name>
</gene>
<dbReference type="InterPro" id="IPR036086">
    <property type="entry name" value="ParB/Sulfiredoxin_sf"/>
</dbReference>
<organism evidence="1 2">
    <name type="scientific">Gimesia panareensis</name>
    <dbReference type="NCBI Taxonomy" id="2527978"/>
    <lineage>
        <taxon>Bacteria</taxon>
        <taxon>Pseudomonadati</taxon>
        <taxon>Planctomycetota</taxon>
        <taxon>Planctomycetia</taxon>
        <taxon>Planctomycetales</taxon>
        <taxon>Planctomycetaceae</taxon>
        <taxon>Gimesia</taxon>
    </lineage>
</organism>
<reference evidence="1 2" key="1">
    <citation type="submission" date="2019-03" db="EMBL/GenBank/DDBJ databases">
        <title>Deep-cultivation of Planctomycetes and their phenomic and genomic characterization uncovers novel biology.</title>
        <authorList>
            <person name="Wiegand S."/>
            <person name="Jogler M."/>
            <person name="Boedeker C."/>
            <person name="Pinto D."/>
            <person name="Vollmers J."/>
            <person name="Rivas-Marin E."/>
            <person name="Kohn T."/>
            <person name="Peeters S.H."/>
            <person name="Heuer A."/>
            <person name="Rast P."/>
            <person name="Oberbeckmann S."/>
            <person name="Bunk B."/>
            <person name="Jeske O."/>
            <person name="Meyerdierks A."/>
            <person name="Storesund J.E."/>
            <person name="Kallscheuer N."/>
            <person name="Luecker S."/>
            <person name="Lage O.M."/>
            <person name="Pohl T."/>
            <person name="Merkel B.J."/>
            <person name="Hornburger P."/>
            <person name="Mueller R.-W."/>
            <person name="Bruemmer F."/>
            <person name="Labrenz M."/>
            <person name="Spormann A.M."/>
            <person name="Op den Camp H."/>
            <person name="Overmann J."/>
            <person name="Amann R."/>
            <person name="Jetten M.S.M."/>
            <person name="Mascher T."/>
            <person name="Medema M.H."/>
            <person name="Devos D.P."/>
            <person name="Kaster A.-K."/>
            <person name="Ovreas L."/>
            <person name="Rohde M."/>
            <person name="Galperin M.Y."/>
            <person name="Jogler C."/>
        </authorList>
    </citation>
    <scope>NUCLEOTIDE SEQUENCE [LARGE SCALE GENOMIC DNA]</scope>
    <source>
        <strain evidence="1 2">Enr10</strain>
    </source>
</reference>
<dbReference type="SUPFAM" id="SSF110849">
    <property type="entry name" value="ParB/Sulfiredoxin"/>
    <property type="match status" value="1"/>
</dbReference>
<protein>
    <recommendedName>
        <fullName evidence="3">ParB/Sulfiredoxin domain-containing protein</fullName>
    </recommendedName>
</protein>